<protein>
    <submittedName>
        <fullName evidence="2">Uncharacterized protein</fullName>
    </submittedName>
</protein>
<name>A0A0D0RWG4_PSEFL</name>
<comment type="caution">
    <text evidence="2">The sequence shown here is derived from an EMBL/GenBank/DDBJ whole genome shotgun (WGS) entry which is preliminary data.</text>
</comment>
<dbReference type="EMBL" id="JXCQ01000004">
    <property type="protein sequence ID" value="KIR23967.1"/>
    <property type="molecule type" value="Genomic_DNA"/>
</dbReference>
<feature type="region of interest" description="Disordered" evidence="1">
    <location>
        <begin position="24"/>
        <end position="76"/>
    </location>
</feature>
<evidence type="ECO:0000313" key="3">
    <source>
        <dbReference type="Proteomes" id="UP000032210"/>
    </source>
</evidence>
<evidence type="ECO:0000256" key="1">
    <source>
        <dbReference type="SAM" id="MobiDB-lite"/>
    </source>
</evidence>
<accession>A0A0D0RWG4</accession>
<feature type="compositionally biased region" description="Basic and acidic residues" evidence="1">
    <location>
        <begin position="32"/>
        <end position="41"/>
    </location>
</feature>
<proteinExistence type="predicted"/>
<sequence length="76" mass="8362">MFNSILFNAFNVYSLPPSYTPDIQVTQPSEQVDARSKRSLDHLAPQTSTIDNAQGEDRARKKRGGGLDSLGRGNIL</sequence>
<dbReference type="Proteomes" id="UP000032210">
    <property type="component" value="Unassembled WGS sequence"/>
</dbReference>
<organism evidence="2 3">
    <name type="scientific">Pseudomonas fluorescens</name>
    <dbReference type="NCBI Taxonomy" id="294"/>
    <lineage>
        <taxon>Bacteria</taxon>
        <taxon>Pseudomonadati</taxon>
        <taxon>Pseudomonadota</taxon>
        <taxon>Gammaproteobacteria</taxon>
        <taxon>Pseudomonadales</taxon>
        <taxon>Pseudomonadaceae</taxon>
        <taxon>Pseudomonas</taxon>
    </lineage>
</organism>
<dbReference type="AlphaFoldDB" id="A0A0D0RWG4"/>
<reference evidence="2 3" key="1">
    <citation type="submission" date="2015-01" db="EMBL/GenBank/DDBJ databases">
        <title>Genome sequence of the beneficial rhizobacterium Pseudomonas fluorescens 2-79.</title>
        <authorList>
            <person name="Thuermer A."/>
            <person name="Daniel R."/>
        </authorList>
    </citation>
    <scope>NUCLEOTIDE SEQUENCE [LARGE SCALE GENOMIC DNA]</scope>
    <source>
        <strain evidence="2 3">2-79</strain>
    </source>
</reference>
<gene>
    <name evidence="2" type="ORF">PFLU3_05610</name>
</gene>
<dbReference type="PATRIC" id="fig|294.125.peg.575"/>
<evidence type="ECO:0000313" key="2">
    <source>
        <dbReference type="EMBL" id="KIR23967.1"/>
    </source>
</evidence>